<evidence type="ECO:0000313" key="2">
    <source>
        <dbReference type="Proteomes" id="UP000054564"/>
    </source>
</evidence>
<sequence length="130" mass="14268">MDVAPTLQERASSSNHPVQHTVNYSAVNIKVKHQFPSRRKSAIKICSPYLLHQLEGIENQPSVTYFPGDAYQTAADLLNLGPPLGAEEHIFNAGLTADNPPMWSASPSNTALPTPPAKQAFLESRHDWHS</sequence>
<keyword evidence="2" id="KW-1185">Reference proteome</keyword>
<dbReference type="Proteomes" id="UP000054564">
    <property type="component" value="Unassembled WGS sequence"/>
</dbReference>
<accession>A0A0L0VJV2</accession>
<organism evidence="1 2">
    <name type="scientific">Puccinia striiformis f. sp. tritici PST-78</name>
    <dbReference type="NCBI Taxonomy" id="1165861"/>
    <lineage>
        <taxon>Eukaryota</taxon>
        <taxon>Fungi</taxon>
        <taxon>Dikarya</taxon>
        <taxon>Basidiomycota</taxon>
        <taxon>Pucciniomycotina</taxon>
        <taxon>Pucciniomycetes</taxon>
        <taxon>Pucciniales</taxon>
        <taxon>Pucciniaceae</taxon>
        <taxon>Puccinia</taxon>
    </lineage>
</organism>
<dbReference type="EMBL" id="AJIL01000045">
    <property type="protein sequence ID" value="KNE99550.1"/>
    <property type="molecule type" value="Genomic_DNA"/>
</dbReference>
<dbReference type="AlphaFoldDB" id="A0A0L0VJV2"/>
<gene>
    <name evidence="1" type="ORF">PSTG_07264</name>
</gene>
<name>A0A0L0VJV2_9BASI</name>
<protein>
    <submittedName>
        <fullName evidence="1">Uncharacterized protein</fullName>
    </submittedName>
</protein>
<reference evidence="2" key="1">
    <citation type="submission" date="2014-03" db="EMBL/GenBank/DDBJ databases">
        <title>The Genome Sequence of Puccinia striiformis f. sp. tritici PST-78.</title>
        <authorList>
            <consortium name="The Broad Institute Genome Sequencing Platform"/>
            <person name="Cuomo C."/>
            <person name="Hulbert S."/>
            <person name="Chen X."/>
            <person name="Walker B."/>
            <person name="Young S.K."/>
            <person name="Zeng Q."/>
            <person name="Gargeya S."/>
            <person name="Fitzgerald M."/>
            <person name="Haas B."/>
            <person name="Abouelleil A."/>
            <person name="Alvarado L."/>
            <person name="Arachchi H.M."/>
            <person name="Berlin A.M."/>
            <person name="Chapman S.B."/>
            <person name="Goldberg J."/>
            <person name="Griggs A."/>
            <person name="Gujja S."/>
            <person name="Hansen M."/>
            <person name="Howarth C."/>
            <person name="Imamovic A."/>
            <person name="Larimer J."/>
            <person name="McCowan C."/>
            <person name="Montmayeur A."/>
            <person name="Murphy C."/>
            <person name="Neiman D."/>
            <person name="Pearson M."/>
            <person name="Priest M."/>
            <person name="Roberts A."/>
            <person name="Saif S."/>
            <person name="Shea T."/>
            <person name="Sisk P."/>
            <person name="Sykes S."/>
            <person name="Wortman J."/>
            <person name="Nusbaum C."/>
            <person name="Birren B."/>
        </authorList>
    </citation>
    <scope>NUCLEOTIDE SEQUENCE [LARGE SCALE GENOMIC DNA]</scope>
    <source>
        <strain evidence="2">race PST-78</strain>
    </source>
</reference>
<comment type="caution">
    <text evidence="1">The sequence shown here is derived from an EMBL/GenBank/DDBJ whole genome shotgun (WGS) entry which is preliminary data.</text>
</comment>
<proteinExistence type="predicted"/>
<evidence type="ECO:0000313" key="1">
    <source>
        <dbReference type="EMBL" id="KNE99550.1"/>
    </source>
</evidence>